<dbReference type="AlphaFoldDB" id="A0A9N9EW10"/>
<proteinExistence type="predicted"/>
<dbReference type="SMART" id="SM00360">
    <property type="entry name" value="RRM"/>
    <property type="match status" value="1"/>
</dbReference>
<dbReference type="InterPro" id="IPR000504">
    <property type="entry name" value="RRM_dom"/>
</dbReference>
<dbReference type="InterPro" id="IPR050825">
    <property type="entry name" value="RBM42_RBP45_47-like"/>
</dbReference>
<evidence type="ECO:0000256" key="1">
    <source>
        <dbReference type="ARBA" id="ARBA00022884"/>
    </source>
</evidence>
<evidence type="ECO:0000313" key="6">
    <source>
        <dbReference type="Proteomes" id="UP000789570"/>
    </source>
</evidence>
<feature type="region of interest" description="Disordered" evidence="3">
    <location>
        <begin position="1"/>
        <end position="29"/>
    </location>
</feature>
<dbReference type="InterPro" id="IPR034215">
    <property type="entry name" value="RBM42_RRM"/>
</dbReference>
<dbReference type="EMBL" id="CAJVPQ010006780">
    <property type="protein sequence ID" value="CAG8689183.1"/>
    <property type="molecule type" value="Genomic_DNA"/>
</dbReference>
<dbReference type="SUPFAM" id="SSF54928">
    <property type="entry name" value="RNA-binding domain, RBD"/>
    <property type="match status" value="1"/>
</dbReference>
<reference evidence="5" key="1">
    <citation type="submission" date="2021-06" db="EMBL/GenBank/DDBJ databases">
        <authorList>
            <person name="Kallberg Y."/>
            <person name="Tangrot J."/>
            <person name="Rosling A."/>
        </authorList>
    </citation>
    <scope>NUCLEOTIDE SEQUENCE</scope>
    <source>
        <strain evidence="5">UK204</strain>
    </source>
</reference>
<evidence type="ECO:0000313" key="5">
    <source>
        <dbReference type="EMBL" id="CAG8689183.1"/>
    </source>
</evidence>
<name>A0A9N9EW10_9GLOM</name>
<evidence type="ECO:0000256" key="3">
    <source>
        <dbReference type="SAM" id="MobiDB-lite"/>
    </source>
</evidence>
<protein>
    <submittedName>
        <fullName evidence="5">3828_t:CDS:1</fullName>
    </submittedName>
</protein>
<dbReference type="Pfam" id="PF00076">
    <property type="entry name" value="RRM_1"/>
    <property type="match status" value="1"/>
</dbReference>
<dbReference type="PROSITE" id="PS50102">
    <property type="entry name" value="RRM"/>
    <property type="match status" value="1"/>
</dbReference>
<dbReference type="InterPro" id="IPR012677">
    <property type="entry name" value="Nucleotide-bd_a/b_plait_sf"/>
</dbReference>
<sequence length="278" mass="30972">MSGQNHSQVPYPYDPNNYVSNTTPSTDPPQTYYGYDYNAYSSNAVHYASNSTTSGYEGYGDYSTYNASAYYYPSTGGTAATSTATTATVVEAPPSMINTTVSLSSNASINNKSGHNQHQQDRGLSSSFHGPTKDEMMTGTNEQSGMSSSNKQQSSKKKQKTIIRAAGGEVWEDPTLLEWDLNDFRLFCGDLGNEVTDDVLYKAFCKYPSIQKAKVIRDKRTGKSKGYGFVSFKDADEFVKAWKEMNGKYVGNRPIKLRKSTWKERNIDVKTKKHHPYK</sequence>
<feature type="domain" description="RRM" evidence="4">
    <location>
        <begin position="184"/>
        <end position="262"/>
    </location>
</feature>
<gene>
    <name evidence="5" type="ORF">FCALED_LOCUS12863</name>
</gene>
<accession>A0A9N9EW10</accession>
<dbReference type="CDD" id="cd12383">
    <property type="entry name" value="RRM_RBM42"/>
    <property type="match status" value="1"/>
</dbReference>
<dbReference type="Proteomes" id="UP000789570">
    <property type="component" value="Unassembled WGS sequence"/>
</dbReference>
<dbReference type="OrthoDB" id="1749473at2759"/>
<evidence type="ECO:0000259" key="4">
    <source>
        <dbReference type="PROSITE" id="PS50102"/>
    </source>
</evidence>
<feature type="compositionally biased region" description="Polar residues" evidence="3">
    <location>
        <begin position="17"/>
        <end position="29"/>
    </location>
</feature>
<organism evidence="5 6">
    <name type="scientific">Funneliformis caledonium</name>
    <dbReference type="NCBI Taxonomy" id="1117310"/>
    <lineage>
        <taxon>Eukaryota</taxon>
        <taxon>Fungi</taxon>
        <taxon>Fungi incertae sedis</taxon>
        <taxon>Mucoromycota</taxon>
        <taxon>Glomeromycotina</taxon>
        <taxon>Glomeromycetes</taxon>
        <taxon>Glomerales</taxon>
        <taxon>Glomeraceae</taxon>
        <taxon>Funneliformis</taxon>
    </lineage>
</organism>
<dbReference type="PANTHER" id="PTHR47640">
    <property type="entry name" value="TRNA SELENOCYSTEINE 1-ASSOCIATED PROTEIN 1-RELATED-RELATED"/>
    <property type="match status" value="1"/>
</dbReference>
<keyword evidence="6" id="KW-1185">Reference proteome</keyword>
<feature type="compositionally biased region" description="Polar residues" evidence="3">
    <location>
        <begin position="106"/>
        <end position="129"/>
    </location>
</feature>
<comment type="caution">
    <text evidence="5">The sequence shown here is derived from an EMBL/GenBank/DDBJ whole genome shotgun (WGS) entry which is preliminary data.</text>
</comment>
<dbReference type="Gene3D" id="3.30.70.330">
    <property type="match status" value="1"/>
</dbReference>
<keyword evidence="1 2" id="KW-0694">RNA-binding</keyword>
<dbReference type="GO" id="GO:0003729">
    <property type="term" value="F:mRNA binding"/>
    <property type="evidence" value="ECO:0007669"/>
    <property type="project" value="InterPro"/>
</dbReference>
<feature type="region of interest" description="Disordered" evidence="3">
    <location>
        <begin position="106"/>
        <end position="161"/>
    </location>
</feature>
<dbReference type="InterPro" id="IPR035979">
    <property type="entry name" value="RBD_domain_sf"/>
</dbReference>
<evidence type="ECO:0000256" key="2">
    <source>
        <dbReference type="PROSITE-ProRule" id="PRU00176"/>
    </source>
</evidence>
<dbReference type="PANTHER" id="PTHR47640:SF11">
    <property type="entry name" value="RNA-BINDING PROTEIN 42"/>
    <property type="match status" value="1"/>
</dbReference>